<evidence type="ECO:0000256" key="1">
    <source>
        <dbReference type="ARBA" id="ARBA00004141"/>
    </source>
</evidence>
<evidence type="ECO:0000256" key="5">
    <source>
        <dbReference type="ARBA" id="ARBA00023136"/>
    </source>
</evidence>
<dbReference type="AlphaFoldDB" id="A0A1L9UUA3"/>
<keyword evidence="2" id="KW-0813">Transport</keyword>
<dbReference type="STRING" id="767769.A0A1L9UUA3"/>
<evidence type="ECO:0000256" key="4">
    <source>
        <dbReference type="ARBA" id="ARBA00022989"/>
    </source>
</evidence>
<feature type="transmembrane region" description="Helical" evidence="6">
    <location>
        <begin position="98"/>
        <end position="124"/>
    </location>
</feature>
<feature type="transmembrane region" description="Helical" evidence="6">
    <location>
        <begin position="252"/>
        <end position="274"/>
    </location>
</feature>
<feature type="transmembrane region" description="Helical" evidence="6">
    <location>
        <begin position="352"/>
        <end position="372"/>
    </location>
</feature>
<accession>A0A1L9UUA3</accession>
<dbReference type="Pfam" id="PF13520">
    <property type="entry name" value="AA_permease_2"/>
    <property type="match status" value="1"/>
</dbReference>
<feature type="transmembrane region" description="Helical" evidence="6">
    <location>
        <begin position="212"/>
        <end position="232"/>
    </location>
</feature>
<comment type="subcellular location">
    <subcellularLocation>
        <location evidence="1">Membrane</location>
        <topology evidence="1">Multi-pass membrane protein</topology>
    </subcellularLocation>
</comment>
<reference evidence="8" key="1">
    <citation type="journal article" date="2017" name="Genome Biol.">
        <title>Comparative genomics reveals high biological diversity and specific adaptations in the industrially and medically important fungal genus Aspergillus.</title>
        <authorList>
            <person name="de Vries R.P."/>
            <person name="Riley R."/>
            <person name="Wiebenga A."/>
            <person name="Aguilar-Osorio G."/>
            <person name="Amillis S."/>
            <person name="Uchima C.A."/>
            <person name="Anderluh G."/>
            <person name="Asadollahi M."/>
            <person name="Askin M."/>
            <person name="Barry K."/>
            <person name="Battaglia E."/>
            <person name="Bayram O."/>
            <person name="Benocci T."/>
            <person name="Braus-Stromeyer S.A."/>
            <person name="Caldana C."/>
            <person name="Canovas D."/>
            <person name="Cerqueira G.C."/>
            <person name="Chen F."/>
            <person name="Chen W."/>
            <person name="Choi C."/>
            <person name="Clum A."/>
            <person name="Dos Santos R.A."/>
            <person name="Damasio A.R."/>
            <person name="Diallinas G."/>
            <person name="Emri T."/>
            <person name="Fekete E."/>
            <person name="Flipphi M."/>
            <person name="Freyberg S."/>
            <person name="Gallo A."/>
            <person name="Gournas C."/>
            <person name="Habgood R."/>
            <person name="Hainaut M."/>
            <person name="Harispe M.L."/>
            <person name="Henrissat B."/>
            <person name="Hilden K.S."/>
            <person name="Hope R."/>
            <person name="Hossain A."/>
            <person name="Karabika E."/>
            <person name="Karaffa L."/>
            <person name="Karanyi Z."/>
            <person name="Krasevec N."/>
            <person name="Kuo A."/>
            <person name="Kusch H."/>
            <person name="LaButti K."/>
            <person name="Lagendijk E.L."/>
            <person name="Lapidus A."/>
            <person name="Levasseur A."/>
            <person name="Lindquist E."/>
            <person name="Lipzen A."/>
            <person name="Logrieco A.F."/>
            <person name="MacCabe A."/>
            <person name="Maekelae M.R."/>
            <person name="Malavazi I."/>
            <person name="Melin P."/>
            <person name="Meyer V."/>
            <person name="Mielnichuk N."/>
            <person name="Miskei M."/>
            <person name="Molnar A.P."/>
            <person name="Mule G."/>
            <person name="Ngan C.Y."/>
            <person name="Orejas M."/>
            <person name="Orosz E."/>
            <person name="Ouedraogo J.P."/>
            <person name="Overkamp K.M."/>
            <person name="Park H.-S."/>
            <person name="Perrone G."/>
            <person name="Piumi F."/>
            <person name="Punt P.J."/>
            <person name="Ram A.F."/>
            <person name="Ramon A."/>
            <person name="Rauscher S."/>
            <person name="Record E."/>
            <person name="Riano-Pachon D.M."/>
            <person name="Robert V."/>
            <person name="Roehrig J."/>
            <person name="Ruller R."/>
            <person name="Salamov A."/>
            <person name="Salih N.S."/>
            <person name="Samson R.A."/>
            <person name="Sandor E."/>
            <person name="Sanguinetti M."/>
            <person name="Schuetze T."/>
            <person name="Sepcic K."/>
            <person name="Shelest E."/>
            <person name="Sherlock G."/>
            <person name="Sophianopoulou V."/>
            <person name="Squina F.M."/>
            <person name="Sun H."/>
            <person name="Susca A."/>
            <person name="Todd R.B."/>
            <person name="Tsang A."/>
            <person name="Unkles S.E."/>
            <person name="van de Wiele N."/>
            <person name="van Rossen-Uffink D."/>
            <person name="Oliveira J.V."/>
            <person name="Vesth T.C."/>
            <person name="Visser J."/>
            <person name="Yu J.-H."/>
            <person name="Zhou M."/>
            <person name="Andersen M.R."/>
            <person name="Archer D.B."/>
            <person name="Baker S.E."/>
            <person name="Benoit I."/>
            <person name="Brakhage A.A."/>
            <person name="Braus G.H."/>
            <person name="Fischer R."/>
            <person name="Frisvad J.C."/>
            <person name="Goldman G.H."/>
            <person name="Houbraken J."/>
            <person name="Oakley B."/>
            <person name="Pocsi I."/>
            <person name="Scazzocchio C."/>
            <person name="Seiboth B."/>
            <person name="vanKuyk P.A."/>
            <person name="Wortman J."/>
            <person name="Dyer P.S."/>
            <person name="Grigoriev I.V."/>
        </authorList>
    </citation>
    <scope>NUCLEOTIDE SEQUENCE [LARGE SCALE GENOMIC DNA]</scope>
    <source>
        <strain evidence="8">CBS 101740 / IMI 381727 / IBT 21946</strain>
    </source>
</reference>
<sequence>MPDIEGPSTVRAELPRQFSFMSTLALGYSITNSWAGYAGIFSTPLLMGGGPTAFFGLVVASIACCLITAGLAELASAFPTSGGPYHFAFMVSGPKHRAPVSFVVGWLTLISWCTVSTSGGIVCAQMISGLVTVHHPSFTEVAWRIYLIFLVTVLFCTVVVCFLPRVIPLVEDFILTFSLLSLSASFITVLVMQGQKQPASIVFLAYENHTGWSDGTAFMIGAGTCMYAYITVDSVTHIADEVPDPGRNIPRAMMATVLTGMVTCIPYAIAILFCTTDLKAVASSPMPIYTAYLQATSSPAVATLFTAWVIIFYGAAQFSCLLTAGRLTYAFGRAGGLPYSSFFARITNEMPLNATLACSVFVCVYGLIYIGSATAFNSFISMVIIALNVCYVIPQGIVLLRGRDAVLPRRAFTLGKYFGVFCNGFAVLWVTVMLVFFCFPLKIPTTVKEMNYVSVVLVGFVALIAIGWWGGKRKTFSGPLQEIDEFPYGAQTGMARVPDE</sequence>
<dbReference type="GO" id="GO:0022857">
    <property type="term" value="F:transmembrane transporter activity"/>
    <property type="evidence" value="ECO:0007669"/>
    <property type="project" value="InterPro"/>
</dbReference>
<keyword evidence="4 6" id="KW-1133">Transmembrane helix</keyword>
<protein>
    <recommendedName>
        <fullName evidence="9">Amino acid permease/ SLC12A domain-containing protein</fullName>
    </recommendedName>
</protein>
<feature type="transmembrane region" description="Helical" evidence="6">
    <location>
        <begin position="20"/>
        <end position="41"/>
    </location>
</feature>
<feature type="transmembrane region" description="Helical" evidence="6">
    <location>
        <begin position="53"/>
        <end position="78"/>
    </location>
</feature>
<feature type="transmembrane region" description="Helical" evidence="6">
    <location>
        <begin position="145"/>
        <end position="167"/>
    </location>
</feature>
<evidence type="ECO:0000256" key="3">
    <source>
        <dbReference type="ARBA" id="ARBA00022692"/>
    </source>
</evidence>
<keyword evidence="8" id="KW-1185">Reference proteome</keyword>
<evidence type="ECO:0000256" key="6">
    <source>
        <dbReference type="SAM" id="Phobius"/>
    </source>
</evidence>
<feature type="transmembrane region" description="Helical" evidence="6">
    <location>
        <begin position="173"/>
        <end position="192"/>
    </location>
</feature>
<dbReference type="EMBL" id="KV878681">
    <property type="protein sequence ID" value="OJJ75119.1"/>
    <property type="molecule type" value="Genomic_DNA"/>
</dbReference>
<dbReference type="Gene3D" id="1.20.1740.10">
    <property type="entry name" value="Amino acid/polyamine transporter I"/>
    <property type="match status" value="1"/>
</dbReference>
<keyword evidence="3 6" id="KW-0812">Transmembrane</keyword>
<gene>
    <name evidence="7" type="ORF">ASPBRDRAFT_147713</name>
</gene>
<dbReference type="OrthoDB" id="2417308at2759"/>
<evidence type="ECO:0000313" key="7">
    <source>
        <dbReference type="EMBL" id="OJJ75119.1"/>
    </source>
</evidence>
<dbReference type="PIRSF" id="PIRSF006060">
    <property type="entry name" value="AA_transporter"/>
    <property type="match status" value="1"/>
</dbReference>
<dbReference type="GO" id="GO:0016020">
    <property type="term" value="C:membrane"/>
    <property type="evidence" value="ECO:0007669"/>
    <property type="project" value="UniProtKB-SubCell"/>
</dbReference>
<feature type="transmembrane region" description="Helical" evidence="6">
    <location>
        <begin position="451"/>
        <end position="471"/>
    </location>
</feature>
<dbReference type="PANTHER" id="PTHR45649:SF11">
    <property type="entry name" value="TRANSPORTER, PUTATIVE (EUROFUNG)-RELATED"/>
    <property type="match status" value="1"/>
</dbReference>
<dbReference type="RefSeq" id="XP_067482367.1">
    <property type="nucleotide sequence ID" value="XM_067619275.1"/>
</dbReference>
<evidence type="ECO:0000313" key="8">
    <source>
        <dbReference type="Proteomes" id="UP000184499"/>
    </source>
</evidence>
<dbReference type="OMA" id="YVIPQGI"/>
<keyword evidence="5 6" id="KW-0472">Membrane</keyword>
<feature type="transmembrane region" description="Helical" evidence="6">
    <location>
        <begin position="378"/>
        <end position="400"/>
    </location>
</feature>
<evidence type="ECO:0008006" key="9">
    <source>
        <dbReference type="Google" id="ProtNLM"/>
    </source>
</evidence>
<dbReference type="Proteomes" id="UP000184499">
    <property type="component" value="Unassembled WGS sequence"/>
</dbReference>
<dbReference type="PANTHER" id="PTHR45649">
    <property type="entry name" value="AMINO-ACID PERMEASE BAT1"/>
    <property type="match status" value="1"/>
</dbReference>
<name>A0A1L9UUA3_ASPBC</name>
<dbReference type="InterPro" id="IPR002293">
    <property type="entry name" value="AA/rel_permease1"/>
</dbReference>
<feature type="transmembrane region" description="Helical" evidence="6">
    <location>
        <begin position="420"/>
        <end position="439"/>
    </location>
</feature>
<organism evidence="7 8">
    <name type="scientific">Aspergillus brasiliensis (strain CBS 101740 / IMI 381727 / IBT 21946)</name>
    <dbReference type="NCBI Taxonomy" id="767769"/>
    <lineage>
        <taxon>Eukaryota</taxon>
        <taxon>Fungi</taxon>
        <taxon>Dikarya</taxon>
        <taxon>Ascomycota</taxon>
        <taxon>Pezizomycotina</taxon>
        <taxon>Eurotiomycetes</taxon>
        <taxon>Eurotiomycetidae</taxon>
        <taxon>Eurotiales</taxon>
        <taxon>Aspergillaceae</taxon>
        <taxon>Aspergillus</taxon>
        <taxon>Aspergillus subgen. Circumdati</taxon>
    </lineage>
</organism>
<evidence type="ECO:0000256" key="2">
    <source>
        <dbReference type="ARBA" id="ARBA00022448"/>
    </source>
</evidence>
<dbReference type="VEuPathDB" id="FungiDB:ASPBRDRAFT_147713"/>
<dbReference type="GeneID" id="93571763"/>
<proteinExistence type="predicted"/>